<dbReference type="STRING" id="2082308.A0A2K1QQ71"/>
<dbReference type="InterPro" id="IPR029070">
    <property type="entry name" value="Chitinase_insertion_sf"/>
</dbReference>
<dbReference type="InterPro" id="IPR017853">
    <property type="entry name" value="GH"/>
</dbReference>
<dbReference type="InterPro" id="IPR050314">
    <property type="entry name" value="Glycosyl_Hydrlase_18"/>
</dbReference>
<evidence type="ECO:0000256" key="10">
    <source>
        <dbReference type="ARBA" id="ARBA00023326"/>
    </source>
</evidence>
<dbReference type="Gene3D" id="3.10.50.10">
    <property type="match status" value="1"/>
</dbReference>
<dbReference type="SUPFAM" id="SSF54556">
    <property type="entry name" value="Chitinase insertion domain"/>
    <property type="match status" value="1"/>
</dbReference>
<dbReference type="FunCoup" id="A0A2K1QQ71">
    <property type="interactions" value="546"/>
</dbReference>
<dbReference type="GO" id="GO:0008843">
    <property type="term" value="F:endochitinase activity"/>
    <property type="evidence" value="ECO:0007669"/>
    <property type="project" value="UniProtKB-EC"/>
</dbReference>
<keyword evidence="9 11" id="KW-0326">Glycosidase</keyword>
<keyword evidence="6 11" id="KW-0378">Hydrolase</keyword>
<dbReference type="PROSITE" id="PS51910">
    <property type="entry name" value="GH18_2"/>
    <property type="match status" value="1"/>
</dbReference>
<gene>
    <name evidence="13" type="ORF">CAC42_6908</name>
</gene>
<protein>
    <recommendedName>
        <fullName evidence="4">chitinase</fullName>
        <ecNumber evidence="4">3.2.1.14</ecNumber>
    </recommendedName>
</protein>
<dbReference type="GO" id="GO:0008061">
    <property type="term" value="F:chitin binding"/>
    <property type="evidence" value="ECO:0007669"/>
    <property type="project" value="InterPro"/>
</dbReference>
<keyword evidence="10" id="KW-0624">Polysaccharide degradation</keyword>
<evidence type="ECO:0000256" key="11">
    <source>
        <dbReference type="RuleBase" id="RU000489"/>
    </source>
</evidence>
<evidence type="ECO:0000256" key="7">
    <source>
        <dbReference type="ARBA" id="ARBA00023024"/>
    </source>
</evidence>
<dbReference type="GO" id="GO:0006032">
    <property type="term" value="P:chitin catabolic process"/>
    <property type="evidence" value="ECO:0007669"/>
    <property type="project" value="UniProtKB-KW"/>
</dbReference>
<dbReference type="FunFam" id="3.20.20.80:FF:000075">
    <property type="entry name" value="Sporulation-specific chitinase"/>
    <property type="match status" value="1"/>
</dbReference>
<keyword evidence="8" id="KW-0119">Carbohydrate metabolism</keyword>
<name>A0A2K1QQ71_9PEZI</name>
<dbReference type="FunFam" id="3.10.50.10:FF:000005">
    <property type="entry name" value="Endochitinase B1"/>
    <property type="match status" value="1"/>
</dbReference>
<dbReference type="EMBL" id="NKHZ01000051">
    <property type="protein sequence ID" value="PNS17225.1"/>
    <property type="molecule type" value="Genomic_DNA"/>
</dbReference>
<evidence type="ECO:0000313" key="13">
    <source>
        <dbReference type="EMBL" id="PNS17225.1"/>
    </source>
</evidence>
<reference evidence="13 14" key="1">
    <citation type="submission" date="2017-06" db="EMBL/GenBank/DDBJ databases">
        <title>Draft genome sequence of a variant of Elsinoe murrayae.</title>
        <authorList>
            <person name="Cheng Q."/>
        </authorList>
    </citation>
    <scope>NUCLEOTIDE SEQUENCE [LARGE SCALE GENOMIC DNA]</scope>
    <source>
        <strain evidence="13 14">CQ-2017a</strain>
    </source>
</reference>
<dbReference type="PANTHER" id="PTHR11177:SF317">
    <property type="entry name" value="CHITINASE 12-RELATED"/>
    <property type="match status" value="1"/>
</dbReference>
<proteinExistence type="inferred from homology"/>
<feature type="domain" description="GH18" evidence="12">
    <location>
        <begin position="5"/>
        <end position="367"/>
    </location>
</feature>
<dbReference type="InterPro" id="IPR011583">
    <property type="entry name" value="Chitinase_II/V-like_cat"/>
</dbReference>
<dbReference type="InterPro" id="IPR001579">
    <property type="entry name" value="Glyco_hydro_18_chit_AS"/>
</dbReference>
<evidence type="ECO:0000256" key="4">
    <source>
        <dbReference type="ARBA" id="ARBA00012729"/>
    </source>
</evidence>
<dbReference type="SUPFAM" id="SSF51445">
    <property type="entry name" value="(Trans)glycosidases"/>
    <property type="match status" value="1"/>
</dbReference>
<evidence type="ECO:0000256" key="6">
    <source>
        <dbReference type="ARBA" id="ARBA00022801"/>
    </source>
</evidence>
<evidence type="ECO:0000256" key="1">
    <source>
        <dbReference type="ARBA" id="ARBA00000822"/>
    </source>
</evidence>
<comment type="similarity">
    <text evidence="3">Belongs to the glycosyl hydrolase 18 family. Chitinase class V subfamily.</text>
</comment>
<dbReference type="Pfam" id="PF00704">
    <property type="entry name" value="Glyco_hydro_18"/>
    <property type="match status" value="1"/>
</dbReference>
<evidence type="ECO:0000256" key="5">
    <source>
        <dbReference type="ARBA" id="ARBA00022525"/>
    </source>
</evidence>
<evidence type="ECO:0000256" key="9">
    <source>
        <dbReference type="ARBA" id="ARBA00023295"/>
    </source>
</evidence>
<evidence type="ECO:0000256" key="3">
    <source>
        <dbReference type="ARBA" id="ARBA00008682"/>
    </source>
</evidence>
<keyword evidence="5" id="KW-0964">Secreted</keyword>
<dbReference type="EC" id="3.2.1.14" evidence="4"/>
<dbReference type="SMART" id="SM00636">
    <property type="entry name" value="Glyco_18"/>
    <property type="match status" value="1"/>
</dbReference>
<sequence length="396" mass="44148">MGGGYRSVCYYVNWAIYGRNHQPQDLPAHLLTHSLYSFANVKPDGEVHLTDSWSDLEKHYPTDSWNDVGTNVYGCFKQMYLHKKRHRNFKVLLSIGGWTYSPNFATPCSSDAGRRRFAQTSVQLLKDLGLDGLDVDWEYPADPAQASHYTALLKAIREELDAYAATLPSRPHFLLTVACPAGAQNYQKLDIRGMDQYLDFWNLMAYDFAGSWDQCAGHQANIFPSRDARTTPFSADQAVRYYIDSGVRSDKIVLGLPLYGRAFAGTDGPGCSYSGVGEGSWEKGVWDYKALPLSGAQVLHDSIAMASWCYDPSTKTMVTYDDPQNAAAKADYIKQGHLGGAMWWESSGDKSGTESLINLTVQGLGGYEGRHMQMSQNCLEYPHSKYDNLRKGMPGE</sequence>
<keyword evidence="7" id="KW-0146">Chitin degradation</keyword>
<dbReference type="Proteomes" id="UP000243797">
    <property type="component" value="Unassembled WGS sequence"/>
</dbReference>
<evidence type="ECO:0000256" key="8">
    <source>
        <dbReference type="ARBA" id="ARBA00023277"/>
    </source>
</evidence>
<dbReference type="OrthoDB" id="76388at2759"/>
<comment type="catalytic activity">
    <reaction evidence="1">
        <text>Random endo-hydrolysis of N-acetyl-beta-D-glucosaminide (1-&gt;4)-beta-linkages in chitin and chitodextrins.</text>
        <dbReference type="EC" id="3.2.1.14"/>
    </reaction>
</comment>
<dbReference type="Gene3D" id="3.20.20.80">
    <property type="entry name" value="Glycosidases"/>
    <property type="match status" value="1"/>
</dbReference>
<dbReference type="PANTHER" id="PTHR11177">
    <property type="entry name" value="CHITINASE"/>
    <property type="match status" value="1"/>
</dbReference>
<dbReference type="CDD" id="cd06548">
    <property type="entry name" value="GH18_chitinase"/>
    <property type="match status" value="1"/>
</dbReference>
<dbReference type="GO" id="GO:0000272">
    <property type="term" value="P:polysaccharide catabolic process"/>
    <property type="evidence" value="ECO:0007669"/>
    <property type="project" value="UniProtKB-KW"/>
</dbReference>
<dbReference type="InterPro" id="IPR001223">
    <property type="entry name" value="Glyco_hydro18_cat"/>
</dbReference>
<evidence type="ECO:0000313" key="14">
    <source>
        <dbReference type="Proteomes" id="UP000243797"/>
    </source>
</evidence>
<accession>A0A2K1QQ71</accession>
<dbReference type="AlphaFoldDB" id="A0A2K1QQ71"/>
<organism evidence="13 14">
    <name type="scientific">Sphaceloma murrayae</name>
    <dbReference type="NCBI Taxonomy" id="2082308"/>
    <lineage>
        <taxon>Eukaryota</taxon>
        <taxon>Fungi</taxon>
        <taxon>Dikarya</taxon>
        <taxon>Ascomycota</taxon>
        <taxon>Pezizomycotina</taxon>
        <taxon>Dothideomycetes</taxon>
        <taxon>Dothideomycetidae</taxon>
        <taxon>Myriangiales</taxon>
        <taxon>Elsinoaceae</taxon>
        <taxon>Sphaceloma</taxon>
    </lineage>
</organism>
<comment type="caution">
    <text evidence="13">The sequence shown here is derived from an EMBL/GenBank/DDBJ whole genome shotgun (WGS) entry which is preliminary data.</text>
</comment>
<dbReference type="GO" id="GO:0005576">
    <property type="term" value="C:extracellular region"/>
    <property type="evidence" value="ECO:0007669"/>
    <property type="project" value="UniProtKB-SubCell"/>
</dbReference>
<evidence type="ECO:0000259" key="12">
    <source>
        <dbReference type="PROSITE" id="PS51910"/>
    </source>
</evidence>
<dbReference type="InParanoid" id="A0A2K1QQ71"/>
<evidence type="ECO:0000256" key="2">
    <source>
        <dbReference type="ARBA" id="ARBA00004613"/>
    </source>
</evidence>
<dbReference type="PROSITE" id="PS01095">
    <property type="entry name" value="GH18_1"/>
    <property type="match status" value="1"/>
</dbReference>
<comment type="subcellular location">
    <subcellularLocation>
        <location evidence="2">Secreted</location>
    </subcellularLocation>
</comment>
<keyword evidence="14" id="KW-1185">Reference proteome</keyword>